<dbReference type="PANTHER" id="PTHR22642">
    <property type="entry name" value="IMIDAZOLONEPROPIONASE"/>
    <property type="match status" value="1"/>
</dbReference>
<dbReference type="EMBL" id="JAAVJH010000013">
    <property type="protein sequence ID" value="NJR80130.1"/>
    <property type="molecule type" value="Genomic_DNA"/>
</dbReference>
<feature type="chain" id="PRO_5047032973" evidence="1">
    <location>
        <begin position="21"/>
        <end position="562"/>
    </location>
</feature>
<dbReference type="Gene3D" id="3.10.310.70">
    <property type="match status" value="1"/>
</dbReference>
<dbReference type="RefSeq" id="WP_168135685.1">
    <property type="nucleotide sequence ID" value="NZ_JAAVJH010000013.1"/>
</dbReference>
<dbReference type="Gene3D" id="3.20.20.140">
    <property type="entry name" value="Metal-dependent hydrolases"/>
    <property type="match status" value="1"/>
</dbReference>
<evidence type="ECO:0000313" key="3">
    <source>
        <dbReference type="EMBL" id="NJR80130.1"/>
    </source>
</evidence>
<keyword evidence="4" id="KW-1185">Reference proteome</keyword>
<dbReference type="Proteomes" id="UP000732399">
    <property type="component" value="Unassembled WGS sequence"/>
</dbReference>
<accession>A0ABX1CQA3</accession>
<dbReference type="SUPFAM" id="SSF51338">
    <property type="entry name" value="Composite domain of metallo-dependent hydrolases"/>
    <property type="match status" value="1"/>
</dbReference>
<evidence type="ECO:0000259" key="2">
    <source>
        <dbReference type="Pfam" id="PF07969"/>
    </source>
</evidence>
<evidence type="ECO:0000256" key="1">
    <source>
        <dbReference type="SAM" id="SignalP"/>
    </source>
</evidence>
<name>A0ABX1CQA3_9SPHN</name>
<dbReference type="PANTHER" id="PTHR22642:SF2">
    <property type="entry name" value="PROTEIN LONG AFTER FAR-RED 3"/>
    <property type="match status" value="1"/>
</dbReference>
<dbReference type="InterPro" id="IPR011059">
    <property type="entry name" value="Metal-dep_hydrolase_composite"/>
</dbReference>
<dbReference type="InterPro" id="IPR033932">
    <property type="entry name" value="YtcJ-like"/>
</dbReference>
<dbReference type="InterPro" id="IPR032466">
    <property type="entry name" value="Metal_Hydrolase"/>
</dbReference>
<proteinExistence type="predicted"/>
<dbReference type="InterPro" id="IPR013108">
    <property type="entry name" value="Amidohydro_3"/>
</dbReference>
<dbReference type="CDD" id="cd01300">
    <property type="entry name" value="YtcJ_like"/>
    <property type="match status" value="1"/>
</dbReference>
<dbReference type="SUPFAM" id="SSF51556">
    <property type="entry name" value="Metallo-dependent hydrolases"/>
    <property type="match status" value="1"/>
</dbReference>
<dbReference type="Gene3D" id="2.30.40.10">
    <property type="entry name" value="Urease, subunit C, domain 1"/>
    <property type="match status" value="1"/>
</dbReference>
<sequence length="562" mass="59847">MIGRVLAAGVAIALAAPAHADGLIDNLRGLTVAADGTVTRFQGIVVDAQGRVVRLVPVGEKPQLFTKKELKKRGNKPIWDYRYDMGGRTVLPGFIDGHGHVMGLGFASLSLDLGDTRSLEEAKAKVADFVKRNPERKWVLGRGWNQERWGLGRFPTAADLDAVAGGHPVWLARADGHAGWASSAAIAAAGVTAATPAPAGGRIEKAAGGAPAGVFVDNAMALVERAVPRPLAKERDAAFLSAQSLLLADGITAVADMGTSLDDWLSYRRMGDIGALRVRIMSYAAGVDTASMVAGKGPTPWLYDDRLRMGGVKLVADGALGSRGAALEAPYADAPGQRGLTLLSDTQLQNQMSRAAMDDFQLAVHAIGDRANRTLLDAIQVLSETYKGDRRWRVEHAQIVDPADLPRFGRFGTIASVQPVHETSDRTMAEARLGPARLAGAYAWKSLMQAGAPLAFGTDFPVEPPDPWATWAAAVTRQDAQGQPPGGWHPAEAVTREQAWWAMTGGAAYAGFAEKKFGSLQPGQKADFIVVDRDPTTIEPAALRGVAVQETWVGAQRVWQRR</sequence>
<gene>
    <name evidence="3" type="ORF">HBH26_16230</name>
</gene>
<reference evidence="3 4" key="1">
    <citation type="submission" date="2020-03" db="EMBL/GenBank/DDBJ databases">
        <authorList>
            <person name="Wang L."/>
            <person name="He N."/>
            <person name="Li Y."/>
            <person name="Fang Y."/>
            <person name="Zhang F."/>
        </authorList>
    </citation>
    <scope>NUCLEOTIDE SEQUENCE [LARGE SCALE GENOMIC DNA]</scope>
    <source>
        <strain evidence="3 4">36D10-4-7</strain>
    </source>
</reference>
<comment type="caution">
    <text evidence="3">The sequence shown here is derived from an EMBL/GenBank/DDBJ whole genome shotgun (WGS) entry which is preliminary data.</text>
</comment>
<feature type="signal peptide" evidence="1">
    <location>
        <begin position="1"/>
        <end position="20"/>
    </location>
</feature>
<feature type="domain" description="Amidohydrolase 3" evidence="2">
    <location>
        <begin position="84"/>
        <end position="558"/>
    </location>
</feature>
<organism evidence="3 4">
    <name type="scientific">Sphingomonas corticis</name>
    <dbReference type="NCBI Taxonomy" id="2722791"/>
    <lineage>
        <taxon>Bacteria</taxon>
        <taxon>Pseudomonadati</taxon>
        <taxon>Pseudomonadota</taxon>
        <taxon>Alphaproteobacteria</taxon>
        <taxon>Sphingomonadales</taxon>
        <taxon>Sphingomonadaceae</taxon>
        <taxon>Sphingomonas</taxon>
    </lineage>
</organism>
<protein>
    <submittedName>
        <fullName evidence="3">Amidohydrolase</fullName>
    </submittedName>
</protein>
<dbReference type="Pfam" id="PF07969">
    <property type="entry name" value="Amidohydro_3"/>
    <property type="match status" value="1"/>
</dbReference>
<evidence type="ECO:0000313" key="4">
    <source>
        <dbReference type="Proteomes" id="UP000732399"/>
    </source>
</evidence>
<keyword evidence="1" id="KW-0732">Signal</keyword>